<evidence type="ECO:0000256" key="1">
    <source>
        <dbReference type="SAM" id="MobiDB-lite"/>
    </source>
</evidence>
<organism evidence="2 3">
    <name type="scientific">Porphyra umbilicalis</name>
    <name type="common">Purple laver</name>
    <name type="synonym">Red alga</name>
    <dbReference type="NCBI Taxonomy" id="2786"/>
    <lineage>
        <taxon>Eukaryota</taxon>
        <taxon>Rhodophyta</taxon>
        <taxon>Bangiophyceae</taxon>
        <taxon>Bangiales</taxon>
        <taxon>Bangiaceae</taxon>
        <taxon>Porphyra</taxon>
    </lineage>
</organism>
<feature type="region of interest" description="Disordered" evidence="1">
    <location>
        <begin position="453"/>
        <end position="548"/>
    </location>
</feature>
<dbReference type="SUPFAM" id="SSF54160">
    <property type="entry name" value="Chromo domain-like"/>
    <property type="match status" value="1"/>
</dbReference>
<dbReference type="AlphaFoldDB" id="A0A1X6NW29"/>
<dbReference type="Proteomes" id="UP000218209">
    <property type="component" value="Unassembled WGS sequence"/>
</dbReference>
<name>A0A1X6NW29_PORUM</name>
<reference evidence="2 3" key="1">
    <citation type="submission" date="2017-03" db="EMBL/GenBank/DDBJ databases">
        <title>WGS assembly of Porphyra umbilicalis.</title>
        <authorList>
            <person name="Brawley S.H."/>
            <person name="Blouin N.A."/>
            <person name="Ficko-Blean E."/>
            <person name="Wheeler G.L."/>
            <person name="Lohr M."/>
            <person name="Goodson H.V."/>
            <person name="Jenkins J.W."/>
            <person name="Blaby-Haas C.E."/>
            <person name="Helliwell K.E."/>
            <person name="Chan C."/>
            <person name="Marriage T."/>
            <person name="Bhattacharya D."/>
            <person name="Klein A.S."/>
            <person name="Badis Y."/>
            <person name="Brodie J."/>
            <person name="Cao Y."/>
            <person name="Collen J."/>
            <person name="Dittami S.M."/>
            <person name="Gachon C.M."/>
            <person name="Green B.R."/>
            <person name="Karpowicz S."/>
            <person name="Kim J.W."/>
            <person name="Kudahl U."/>
            <person name="Lin S."/>
            <person name="Michel G."/>
            <person name="Mittag M."/>
            <person name="Olson B.J."/>
            <person name="Pangilinan J."/>
            <person name="Peng Y."/>
            <person name="Qiu H."/>
            <person name="Shu S."/>
            <person name="Singer J.T."/>
            <person name="Smith A.G."/>
            <person name="Sprecher B.N."/>
            <person name="Wagner V."/>
            <person name="Wang W."/>
            <person name="Wang Z.-Y."/>
            <person name="Yan J."/>
            <person name="Yarish C."/>
            <person name="Zoeuner-Riek S."/>
            <person name="Zhuang Y."/>
            <person name="Zou Y."/>
            <person name="Lindquist E.A."/>
            <person name="Grimwood J."/>
            <person name="Barry K."/>
            <person name="Rokhsar D.S."/>
            <person name="Schmutz J."/>
            <person name="Stiller J.W."/>
            <person name="Grossman A.R."/>
            <person name="Prochnik S.E."/>
        </authorList>
    </citation>
    <scope>NUCLEOTIDE SEQUENCE [LARGE SCALE GENOMIC DNA]</scope>
    <source>
        <strain evidence="2">4086291</strain>
    </source>
</reference>
<accession>A0A1X6NW29</accession>
<dbReference type="EMBL" id="KV919036">
    <property type="protein sequence ID" value="OSX72821.1"/>
    <property type="molecule type" value="Genomic_DNA"/>
</dbReference>
<keyword evidence="3" id="KW-1185">Reference proteome</keyword>
<evidence type="ECO:0008006" key="4">
    <source>
        <dbReference type="Google" id="ProtNLM"/>
    </source>
</evidence>
<feature type="compositionally biased region" description="Low complexity" evidence="1">
    <location>
        <begin position="522"/>
        <end position="538"/>
    </location>
</feature>
<evidence type="ECO:0000313" key="2">
    <source>
        <dbReference type="EMBL" id="OSX72821.1"/>
    </source>
</evidence>
<feature type="compositionally biased region" description="Low complexity" evidence="1">
    <location>
        <begin position="341"/>
        <end position="351"/>
    </location>
</feature>
<protein>
    <recommendedName>
        <fullName evidence="4">Chromo domain-containing protein</fullName>
    </recommendedName>
</protein>
<evidence type="ECO:0000313" key="3">
    <source>
        <dbReference type="Proteomes" id="UP000218209"/>
    </source>
</evidence>
<feature type="region of interest" description="Disordered" evidence="1">
    <location>
        <begin position="198"/>
        <end position="359"/>
    </location>
</feature>
<gene>
    <name evidence="2" type="ORF">BU14_0402s0001</name>
</gene>
<feature type="non-terminal residue" evidence="2">
    <location>
        <position position="548"/>
    </location>
</feature>
<proteinExistence type="predicted"/>
<feature type="region of interest" description="Disordered" evidence="1">
    <location>
        <begin position="64"/>
        <end position="85"/>
    </location>
</feature>
<dbReference type="InterPro" id="IPR016197">
    <property type="entry name" value="Chromo-like_dom_sf"/>
</dbReference>
<sequence>MEKAQAPYKRVFDKRVQTRREALQVGDWVSVKSHENQGGKLVFKTLGRYQILKTDGRQLTIESDDGIRTINGNHASRAPEPPEGDPAWARALAAWRIPSLPSSASKSIGAVFDHFFGQGYDDKERLVLKVRWFGYGPREDSWPYVEDLPAEKVRQYCQRHQLKYGVGSGEVAAAASARGAPPRSPLPASPRRLERADPLLADGSGAPRHRAPADTAPSLEVSAPCAVALPPDLTTTPQADCTGRRPLGGAHERAPPLAWAPTAARGDDTAAHPTLGARASPPPPLVGRRPGSRPALPTPAPTDPGVGIVGRAAPSYPKSGGRGGSPRSGGDTLEQGGWERVGGVRPVVQPGSAGSPTGTPYYTHPPLIWVLWAPVHWQEALLPGLRTSLGRVAWHNGDPPPPHTGAGPLTPAQRPRIARRVAGRGCTPTPHRCSPTPAPGPCGSRIARHVARRGRTPAPGPCNAGPLTPAPQSQIARRVARRGRTPAPEQCGAGPLTPEPRSRMARSVAWRKCTPAPHWESPAPATGPCGAGPLTPAPRSRIARRVAR</sequence>